<dbReference type="EMBL" id="CP003495">
    <property type="protein sequence ID" value="AFY29913.1"/>
    <property type="molecule type" value="Genomic_DNA"/>
</dbReference>
<evidence type="ECO:0000256" key="1">
    <source>
        <dbReference type="SAM" id="MobiDB-lite"/>
    </source>
</evidence>
<feature type="region of interest" description="Disordered" evidence="1">
    <location>
        <begin position="124"/>
        <end position="152"/>
    </location>
</feature>
<dbReference type="Proteomes" id="UP000010388">
    <property type="component" value="Chromosome"/>
</dbReference>
<evidence type="ECO:0000313" key="2">
    <source>
        <dbReference type="EMBL" id="AFY29913.1"/>
    </source>
</evidence>
<organism evidence="2 3">
    <name type="scientific">Cyanobium gracile (strain ATCC 27147 / PCC 6307)</name>
    <dbReference type="NCBI Taxonomy" id="292564"/>
    <lineage>
        <taxon>Bacteria</taxon>
        <taxon>Bacillati</taxon>
        <taxon>Cyanobacteriota</taxon>
        <taxon>Cyanophyceae</taxon>
        <taxon>Synechococcales</taxon>
        <taxon>Prochlorococcaceae</taxon>
        <taxon>Cyanobium</taxon>
    </lineage>
</organism>
<name>K9PAE7_CYAGP</name>
<proteinExistence type="predicted"/>
<evidence type="ECO:0000313" key="3">
    <source>
        <dbReference type="Proteomes" id="UP000010388"/>
    </source>
</evidence>
<reference evidence="3" key="1">
    <citation type="journal article" date="2013" name="Proc. Natl. Acad. Sci. U.S.A.">
        <title>Improving the coverage of the cyanobacterial phylum using diversity-driven genome sequencing.</title>
        <authorList>
            <person name="Shih P.M."/>
            <person name="Wu D."/>
            <person name="Latifi A."/>
            <person name="Axen S.D."/>
            <person name="Fewer D.P."/>
            <person name="Talla E."/>
            <person name="Calteau A."/>
            <person name="Cai F."/>
            <person name="Tandeau de Marsac N."/>
            <person name="Rippka R."/>
            <person name="Herdman M."/>
            <person name="Sivonen K."/>
            <person name="Coursin T."/>
            <person name="Laurent T."/>
            <person name="Goodwin L."/>
            <person name="Nolan M."/>
            <person name="Davenport K.W."/>
            <person name="Han C.S."/>
            <person name="Rubin E.M."/>
            <person name="Eisen J.A."/>
            <person name="Woyke T."/>
            <person name="Gugger M."/>
            <person name="Kerfeld C.A."/>
        </authorList>
    </citation>
    <scope>NUCLEOTIDE SEQUENCE [LARGE SCALE GENOMIC DNA]</scope>
    <source>
        <strain evidence="3">ATCC 27147 / PCC 6307</strain>
    </source>
</reference>
<sequence>MPDNPKPENQPGLGDEATSDGRWQRPPLERDQPFRSGWSDGGPQLGGRPITETVEDTIRTAYRVLGENVRQGHDAAERYSRETTRGAGDASGDLGTLASRMIQLGRDMATTYFDAMDVLLQEVDQRRADRERSSEQRDPPAETGRDDAGEPR</sequence>
<dbReference type="KEGG" id="cgc:Cyagr_2821"/>
<dbReference type="STRING" id="292564.Cyagr_2821"/>
<feature type="region of interest" description="Disordered" evidence="1">
    <location>
        <begin position="1"/>
        <end position="54"/>
    </location>
</feature>
<dbReference type="HOGENOM" id="CLU_1719305_0_0_3"/>
<accession>K9PAE7</accession>
<feature type="compositionally biased region" description="Basic and acidic residues" evidence="1">
    <location>
        <begin position="70"/>
        <end position="84"/>
    </location>
</feature>
<protein>
    <submittedName>
        <fullName evidence="2">Uncharacterized protein</fullName>
    </submittedName>
</protein>
<feature type="region of interest" description="Disordered" evidence="1">
    <location>
        <begin position="69"/>
        <end position="94"/>
    </location>
</feature>
<gene>
    <name evidence="2" type="ordered locus">Cyagr_2821</name>
</gene>
<dbReference type="AlphaFoldDB" id="K9PAE7"/>